<dbReference type="STRING" id="1121307.CLCY_3c02080"/>
<comment type="caution">
    <text evidence="1">The sequence shown here is derived from an EMBL/GenBank/DDBJ whole genome shotgun (WGS) entry which is preliminary data.</text>
</comment>
<proteinExistence type="predicted"/>
<dbReference type="Pfam" id="PF19640">
    <property type="entry name" value="DUF6143"/>
    <property type="match status" value="1"/>
</dbReference>
<gene>
    <name evidence="1" type="ORF">CLCY_3c02080</name>
</gene>
<keyword evidence="2" id="KW-1185">Reference proteome</keyword>
<dbReference type="PATRIC" id="fig|1121307.3.peg.1561"/>
<dbReference type="EMBL" id="LFVU01000026">
    <property type="protein sequence ID" value="KMT21937.1"/>
    <property type="molecule type" value="Genomic_DNA"/>
</dbReference>
<dbReference type="InterPro" id="IPR046141">
    <property type="entry name" value="DUF6143"/>
</dbReference>
<sequence>MGNYYNNDYDREYERRDTYRYDNEDNYYHEHNRHHQCDNHIKPSIVKPSLDYNVSVPISLAKSLEGKYFVGHVENLTFGRCTGAWARLYNPKDSGVNLHVTVWTVSDLSESPFRAGIWFNTNPPGVPYKSNFVTPANLALHPLPKSRIKLQYSKDVTGEPNGGDEAYFRIGQPGSTLVSEEDGKFIFHLEVPF</sequence>
<organism evidence="1 2">
    <name type="scientific">Clostridium cylindrosporum DSM 605</name>
    <dbReference type="NCBI Taxonomy" id="1121307"/>
    <lineage>
        <taxon>Bacteria</taxon>
        <taxon>Bacillati</taxon>
        <taxon>Bacillota</taxon>
        <taxon>Clostridia</taxon>
        <taxon>Eubacteriales</taxon>
        <taxon>Clostridiaceae</taxon>
        <taxon>Clostridium</taxon>
    </lineage>
</organism>
<name>A0A0J8D7S7_CLOCY</name>
<accession>A0A0J8D7S7</accession>
<dbReference type="RefSeq" id="WP_242844956.1">
    <property type="nucleotide sequence ID" value="NZ_LFVU01000026.1"/>
</dbReference>
<evidence type="ECO:0000313" key="1">
    <source>
        <dbReference type="EMBL" id="KMT21937.1"/>
    </source>
</evidence>
<evidence type="ECO:0000313" key="2">
    <source>
        <dbReference type="Proteomes" id="UP000036756"/>
    </source>
</evidence>
<protein>
    <submittedName>
        <fullName evidence="1">Uncharacterized protein</fullName>
    </submittedName>
</protein>
<reference evidence="1 2" key="1">
    <citation type="submission" date="2015-06" db="EMBL/GenBank/DDBJ databases">
        <title>Draft genome sequence of the purine-degrading Clostridium cylindrosporum HC-1 (DSM 605).</title>
        <authorList>
            <person name="Poehlein A."/>
            <person name="Schiel-Bengelsdorf B."/>
            <person name="Bengelsdorf F."/>
            <person name="Daniel R."/>
            <person name="Duerre P."/>
        </authorList>
    </citation>
    <scope>NUCLEOTIDE SEQUENCE [LARGE SCALE GENOMIC DNA]</scope>
    <source>
        <strain evidence="1 2">DSM 605</strain>
    </source>
</reference>
<dbReference type="Proteomes" id="UP000036756">
    <property type="component" value="Unassembled WGS sequence"/>
</dbReference>
<dbReference type="AlphaFoldDB" id="A0A0J8D7S7"/>